<name>A0A2Z4FIQ3_9DELT</name>
<evidence type="ECO:0000313" key="8">
    <source>
        <dbReference type="EMBL" id="AWV88789.1"/>
    </source>
</evidence>
<dbReference type="InterPro" id="IPR005900">
    <property type="entry name" value="6-phosphogluconolactonase_DevB"/>
</dbReference>
<dbReference type="EC" id="3.1.1.31" evidence="5 7"/>
<evidence type="ECO:0000256" key="2">
    <source>
        <dbReference type="ARBA" id="ARBA00002681"/>
    </source>
</evidence>
<dbReference type="OrthoDB" id="9810967at2"/>
<dbReference type="GO" id="GO:0017057">
    <property type="term" value="F:6-phosphogluconolactonase activity"/>
    <property type="evidence" value="ECO:0007669"/>
    <property type="project" value="UniProtKB-UniRule"/>
</dbReference>
<organism evidence="8 9">
    <name type="scientific">Bradymonas sediminis</name>
    <dbReference type="NCBI Taxonomy" id="1548548"/>
    <lineage>
        <taxon>Bacteria</taxon>
        <taxon>Deltaproteobacteria</taxon>
        <taxon>Bradymonadales</taxon>
        <taxon>Bradymonadaceae</taxon>
        <taxon>Bradymonas</taxon>
    </lineage>
</organism>
<evidence type="ECO:0000313" key="9">
    <source>
        <dbReference type="Proteomes" id="UP000249799"/>
    </source>
</evidence>
<dbReference type="EMBL" id="CP030032">
    <property type="protein sequence ID" value="AWV88789.1"/>
    <property type="molecule type" value="Genomic_DNA"/>
</dbReference>
<keyword evidence="7 8" id="KW-0378">Hydrolase</keyword>
<comment type="catalytic activity">
    <reaction evidence="1 7">
        <text>6-phospho-D-glucono-1,5-lactone + H2O = 6-phospho-D-gluconate + H(+)</text>
        <dbReference type="Rhea" id="RHEA:12556"/>
        <dbReference type="ChEBI" id="CHEBI:15377"/>
        <dbReference type="ChEBI" id="CHEBI:15378"/>
        <dbReference type="ChEBI" id="CHEBI:57955"/>
        <dbReference type="ChEBI" id="CHEBI:58759"/>
        <dbReference type="EC" id="3.1.1.31"/>
    </reaction>
</comment>
<evidence type="ECO:0000256" key="4">
    <source>
        <dbReference type="ARBA" id="ARBA00010662"/>
    </source>
</evidence>
<dbReference type="RefSeq" id="WP_111332793.1">
    <property type="nucleotide sequence ID" value="NZ_CP030032.1"/>
</dbReference>
<gene>
    <name evidence="7 8" type="primary">pgl</name>
    <name evidence="8" type="ORF">DN745_05320</name>
</gene>
<dbReference type="InterPro" id="IPR037171">
    <property type="entry name" value="NagB/RpiA_transferase-like"/>
</dbReference>
<accession>A0A2Z4FIQ3</accession>
<evidence type="ECO:0000256" key="3">
    <source>
        <dbReference type="ARBA" id="ARBA00004961"/>
    </source>
</evidence>
<comment type="function">
    <text evidence="2 7">Hydrolysis of 6-phosphogluconolactone to 6-phosphogluconate.</text>
</comment>
<evidence type="ECO:0000256" key="5">
    <source>
        <dbReference type="ARBA" id="ARBA00013198"/>
    </source>
</evidence>
<dbReference type="KEGG" id="bsed:DN745_05320"/>
<evidence type="ECO:0000256" key="6">
    <source>
        <dbReference type="ARBA" id="ARBA00020337"/>
    </source>
</evidence>
<keyword evidence="9" id="KW-1185">Reference proteome</keyword>
<comment type="similarity">
    <text evidence="4 7">Belongs to the glucosamine/galactosamine-6-phosphate isomerase family. 6-phosphogluconolactonase subfamily.</text>
</comment>
<dbReference type="GO" id="GO:0005975">
    <property type="term" value="P:carbohydrate metabolic process"/>
    <property type="evidence" value="ECO:0007669"/>
    <property type="project" value="UniProtKB-UniRule"/>
</dbReference>
<dbReference type="SUPFAM" id="SSF100950">
    <property type="entry name" value="NagB/RpiA/CoA transferase-like"/>
    <property type="match status" value="1"/>
</dbReference>
<dbReference type="InterPro" id="IPR039104">
    <property type="entry name" value="6PGL"/>
</dbReference>
<reference evidence="8 9" key="1">
    <citation type="submission" date="2018-06" db="EMBL/GenBank/DDBJ databases">
        <title>Lujinxingia sediminis gen. nov. sp. nov., a new facultative anaerobic member of the class Deltaproteobacteria, and proposal of Lujinxingaceae fam. nov.</title>
        <authorList>
            <person name="Guo L.-Y."/>
            <person name="Li C.-M."/>
            <person name="Wang S."/>
            <person name="Du Z.-J."/>
        </authorList>
    </citation>
    <scope>NUCLEOTIDE SEQUENCE [LARGE SCALE GENOMIC DNA]</scope>
    <source>
        <strain evidence="8 9">FA350</strain>
    </source>
</reference>
<dbReference type="NCBIfam" id="TIGR01198">
    <property type="entry name" value="pgl"/>
    <property type="match status" value="1"/>
</dbReference>
<dbReference type="PANTHER" id="PTHR11054:SF0">
    <property type="entry name" value="6-PHOSPHOGLUCONOLACTONASE"/>
    <property type="match status" value="1"/>
</dbReference>
<dbReference type="CDD" id="cd01400">
    <property type="entry name" value="6PGL"/>
    <property type="match status" value="1"/>
</dbReference>
<proteinExistence type="inferred from homology"/>
<sequence length="238" mass="26154">MLDVFDDFDAMSRAAAELFADRARQAVRARGRFAAALAGGSTPTHTYELLCRQPHRERIPWEDVHIFWGDERCVAADDPRSNQHMARQAFLDAMPAQIHPIDGALAPDVAALKYESELRAFAHGDAGFLDLVLLGLGEDGHTASLFPGDAALNEAQRWVLPVAPTPNRLARITLTPPIINHARQIVFLVSGSSKADILRRVLEGQGNEDVLPARRIQPTSGELRWMVERKAAANLAGR</sequence>
<comment type="pathway">
    <text evidence="3 7">Carbohydrate degradation; pentose phosphate pathway; D-ribulose 5-phosphate from D-glucose 6-phosphate (oxidative stage): step 2/3.</text>
</comment>
<dbReference type="AlphaFoldDB" id="A0A2Z4FIQ3"/>
<dbReference type="Gene3D" id="3.40.50.1360">
    <property type="match status" value="1"/>
</dbReference>
<dbReference type="GO" id="GO:0006098">
    <property type="term" value="P:pentose-phosphate shunt"/>
    <property type="evidence" value="ECO:0007669"/>
    <property type="project" value="UniProtKB-UniPathway"/>
</dbReference>
<dbReference type="InterPro" id="IPR006148">
    <property type="entry name" value="Glc/Gal-6P_isomerase"/>
</dbReference>
<dbReference type="Pfam" id="PF01182">
    <property type="entry name" value="Glucosamine_iso"/>
    <property type="match status" value="1"/>
</dbReference>
<dbReference type="PANTHER" id="PTHR11054">
    <property type="entry name" value="6-PHOSPHOGLUCONOLACTONASE"/>
    <property type="match status" value="1"/>
</dbReference>
<dbReference type="Proteomes" id="UP000249799">
    <property type="component" value="Chromosome"/>
</dbReference>
<evidence type="ECO:0000256" key="7">
    <source>
        <dbReference type="RuleBase" id="RU365095"/>
    </source>
</evidence>
<dbReference type="UniPathway" id="UPA00115">
    <property type="reaction ID" value="UER00409"/>
</dbReference>
<evidence type="ECO:0000256" key="1">
    <source>
        <dbReference type="ARBA" id="ARBA00000832"/>
    </source>
</evidence>
<protein>
    <recommendedName>
        <fullName evidence="6 7">6-phosphogluconolactonase</fullName>
        <shortName evidence="7">6PGL</shortName>
        <ecNumber evidence="5 7">3.1.1.31</ecNumber>
    </recommendedName>
</protein>